<evidence type="ECO:0000313" key="2">
    <source>
        <dbReference type="WBParaSite" id="ES5_v2.g14980.t1"/>
    </source>
</evidence>
<dbReference type="Proteomes" id="UP000887579">
    <property type="component" value="Unplaced"/>
</dbReference>
<sequence length="364" mass="41750">MSTSSPEITKAQLEKTIAILEKKLKDAEQLFTVIDEEQRVEIEFLTNERIVLLENIESLKNEVFNAEFVASQLTSSDIDSALVQENESLKNNNVRLSVDYSSLQESFLSLCEEKALLEIKVEELNVFVENFKKTVGDLHIKDSEREKYIDCLKTTNQELYEKYEELHKIVFSSPAKRRILKSDENVEQDVAGISLFEELEAVEKISENHKNGEKNGVTLDLSEDENEGGKIDVFINENVNDGYEVQVLNNELAISREREASVLKNFYDVRIKDVEAEIRRHKSEKENFLRIINNLLAKICALKAVLEATPQNSCNTTVIYVSCFLLLCCIIYVCFCLNQNIPLFFFIDPTYLQLKLHTTGMPPQ</sequence>
<proteinExistence type="predicted"/>
<organism evidence="1 2">
    <name type="scientific">Panagrolaimus sp. ES5</name>
    <dbReference type="NCBI Taxonomy" id="591445"/>
    <lineage>
        <taxon>Eukaryota</taxon>
        <taxon>Metazoa</taxon>
        <taxon>Ecdysozoa</taxon>
        <taxon>Nematoda</taxon>
        <taxon>Chromadorea</taxon>
        <taxon>Rhabditida</taxon>
        <taxon>Tylenchina</taxon>
        <taxon>Panagrolaimomorpha</taxon>
        <taxon>Panagrolaimoidea</taxon>
        <taxon>Panagrolaimidae</taxon>
        <taxon>Panagrolaimus</taxon>
    </lineage>
</organism>
<evidence type="ECO:0000313" key="1">
    <source>
        <dbReference type="Proteomes" id="UP000887579"/>
    </source>
</evidence>
<name>A0AC34FDG0_9BILA</name>
<reference evidence="2" key="1">
    <citation type="submission" date="2022-11" db="UniProtKB">
        <authorList>
            <consortium name="WormBaseParasite"/>
        </authorList>
    </citation>
    <scope>IDENTIFICATION</scope>
</reference>
<protein>
    <submittedName>
        <fullName evidence="2">Uncharacterized protein</fullName>
    </submittedName>
</protein>
<dbReference type="WBParaSite" id="ES5_v2.g14980.t1">
    <property type="protein sequence ID" value="ES5_v2.g14980.t1"/>
    <property type="gene ID" value="ES5_v2.g14980"/>
</dbReference>
<accession>A0AC34FDG0</accession>